<dbReference type="InterPro" id="IPR006675">
    <property type="entry name" value="HDIG_dom"/>
</dbReference>
<evidence type="ECO:0000313" key="3">
    <source>
        <dbReference type="Proteomes" id="UP000044071"/>
    </source>
</evidence>
<dbReference type="InterPro" id="IPR037522">
    <property type="entry name" value="HD_GYP_dom"/>
</dbReference>
<reference evidence="2 3" key="1">
    <citation type="submission" date="2014-06" db="EMBL/GenBank/DDBJ databases">
        <authorList>
            <person name="Urmite Genomes Urmite Genomes"/>
        </authorList>
    </citation>
    <scope>NUCLEOTIDE SEQUENCE [LARGE SCALE GENOMIC DNA]</scope>
</reference>
<dbReference type="SUPFAM" id="SSF109604">
    <property type="entry name" value="HD-domain/PDEase-like"/>
    <property type="match status" value="1"/>
</dbReference>
<dbReference type="Pfam" id="PF13487">
    <property type="entry name" value="HD_5"/>
    <property type="match status" value="1"/>
</dbReference>
<evidence type="ECO:0000259" key="1">
    <source>
        <dbReference type="PROSITE" id="PS51832"/>
    </source>
</evidence>
<dbReference type="eggNOG" id="COG2206">
    <property type="taxonomic scope" value="Bacteria"/>
</dbReference>
<dbReference type="RefSeq" id="WP_052403055.1">
    <property type="nucleotide sequence ID" value="NZ_CCVW01000001.1"/>
</dbReference>
<protein>
    <submittedName>
        <fullName evidence="2">Cyclic di-GMP phosphodiesterase response regulator RpfG</fullName>
    </submittedName>
</protein>
<dbReference type="Proteomes" id="UP000044071">
    <property type="component" value="Unassembled WGS sequence"/>
</dbReference>
<dbReference type="OrthoDB" id="9764808at2"/>
<name>A0A078KS46_9GAMM</name>
<dbReference type="Gene3D" id="1.10.3210.10">
    <property type="entry name" value="Hypothetical protein af1432"/>
    <property type="match status" value="1"/>
</dbReference>
<dbReference type="SMART" id="SM00471">
    <property type="entry name" value="HDc"/>
    <property type="match status" value="1"/>
</dbReference>
<keyword evidence="3" id="KW-1185">Reference proteome</keyword>
<dbReference type="CDD" id="cd00077">
    <property type="entry name" value="HDc"/>
    <property type="match status" value="1"/>
</dbReference>
<feature type="domain" description="HD-GYP" evidence="1">
    <location>
        <begin position="131"/>
        <end position="327"/>
    </location>
</feature>
<dbReference type="EMBL" id="CCSB01000001">
    <property type="protein sequence ID" value="CDZ75792.1"/>
    <property type="molecule type" value="Genomic_DNA"/>
</dbReference>
<dbReference type="PANTHER" id="PTHR43155:SF2">
    <property type="entry name" value="CYCLIC DI-GMP PHOSPHODIESTERASE PA4108"/>
    <property type="match status" value="1"/>
</dbReference>
<accession>A0A078KS46</accession>
<dbReference type="STRING" id="1034943.BN59_00050"/>
<gene>
    <name evidence="2" type="primary">rpfG</name>
    <name evidence="2" type="ORF">BN59_00050</name>
</gene>
<dbReference type="AlphaFoldDB" id="A0A078KS46"/>
<dbReference type="PROSITE" id="PS51832">
    <property type="entry name" value="HD_GYP"/>
    <property type="match status" value="1"/>
</dbReference>
<dbReference type="PANTHER" id="PTHR43155">
    <property type="entry name" value="CYCLIC DI-GMP PHOSPHODIESTERASE PA4108-RELATED"/>
    <property type="match status" value="1"/>
</dbReference>
<dbReference type="InterPro" id="IPR003607">
    <property type="entry name" value="HD/PDEase_dom"/>
</dbReference>
<proteinExistence type="predicted"/>
<dbReference type="NCBIfam" id="TIGR00277">
    <property type="entry name" value="HDIG"/>
    <property type="match status" value="1"/>
</dbReference>
<evidence type="ECO:0000313" key="2">
    <source>
        <dbReference type="EMBL" id="CDZ75792.1"/>
    </source>
</evidence>
<organism evidence="2 3">
    <name type="scientific">Legionella massiliensis</name>
    <dbReference type="NCBI Taxonomy" id="1034943"/>
    <lineage>
        <taxon>Bacteria</taxon>
        <taxon>Pseudomonadati</taxon>
        <taxon>Pseudomonadota</taxon>
        <taxon>Gammaproteobacteria</taxon>
        <taxon>Legionellales</taxon>
        <taxon>Legionellaceae</taxon>
        <taxon>Legionella</taxon>
    </lineage>
</organism>
<dbReference type="GO" id="GO:0008081">
    <property type="term" value="F:phosphoric diester hydrolase activity"/>
    <property type="evidence" value="ECO:0007669"/>
    <property type="project" value="UniProtKB-ARBA"/>
</dbReference>
<sequence>MKFNSEEEKKLATVMFQLLDKLLSPNLVCNENGVIVFANKSYTELAVENPENKPFWKVYPLQNTVPDYFNQAVEQRVETRSEITVKDRTSIVRVIPVNNILANELIYMVYFEDITWQIELNKQLKIDKKLLQQSFLDTILSFSDFVESRDSYTSGHQKRVALLSLNIATKANITNPKCLSTIYYGALIHDIGKIAIPMEYLVTPRKLTVNEYEIMKTHVAIGNKIIEHMDFPWNIKSVVYQHHERMDGSGYPNGLKGDEITKPARIVAIADVYEAMSTNRPYRNSISQKTILEYFEERKGTLFDANYLDCLFQCLTELEDVYEMNPNFRPFDPFIG</sequence>